<dbReference type="Gene3D" id="3.40.50.20">
    <property type="match status" value="1"/>
</dbReference>
<reference evidence="2 3" key="1">
    <citation type="submission" date="2017-04" db="EMBL/GenBank/DDBJ databases">
        <title>Draft genome sequence of Zooshikella ganghwensis VG4 isolated from Red Sea sediments.</title>
        <authorList>
            <person name="Rehman Z."/>
            <person name="Alam I."/>
            <person name="Kamau A."/>
            <person name="Bajic V."/>
            <person name="Leiknes T."/>
        </authorList>
    </citation>
    <scope>NUCLEOTIDE SEQUENCE [LARGE SCALE GENOMIC DNA]</scope>
    <source>
        <strain evidence="2 3">VG4</strain>
    </source>
</reference>
<accession>A0A4P9VNN7</accession>
<keyword evidence="2" id="KW-0436">Ligase</keyword>
<dbReference type="Proteomes" id="UP000257039">
    <property type="component" value="Unassembled WGS sequence"/>
</dbReference>
<dbReference type="Gene3D" id="3.30.470.20">
    <property type="entry name" value="ATP-grasp fold, B domain"/>
    <property type="match status" value="1"/>
</dbReference>
<feature type="domain" description="Carbamoyl phosphate synthase ATP-binding" evidence="1">
    <location>
        <begin position="260"/>
        <end position="267"/>
    </location>
</feature>
<dbReference type="GO" id="GO:0005524">
    <property type="term" value="F:ATP binding"/>
    <property type="evidence" value="ECO:0007669"/>
    <property type="project" value="InterPro"/>
</dbReference>
<keyword evidence="3" id="KW-1185">Reference proteome</keyword>
<proteinExistence type="predicted"/>
<comment type="caution">
    <text evidence="2">The sequence shown here is derived from an EMBL/GenBank/DDBJ whole genome shotgun (WGS) entry which is preliminary data.</text>
</comment>
<protein>
    <submittedName>
        <fullName evidence="2">Carboxylate--amine ligase</fullName>
    </submittedName>
</protein>
<evidence type="ECO:0000259" key="1">
    <source>
        <dbReference type="PROSITE" id="PS00867"/>
    </source>
</evidence>
<dbReference type="PROSITE" id="PS00867">
    <property type="entry name" value="CPSASE_2"/>
    <property type="match status" value="1"/>
</dbReference>
<evidence type="ECO:0000313" key="2">
    <source>
        <dbReference type="EMBL" id="RDH44516.1"/>
    </source>
</evidence>
<dbReference type="EMBL" id="NDXW01000001">
    <property type="protein sequence ID" value="RDH44516.1"/>
    <property type="molecule type" value="Genomic_DNA"/>
</dbReference>
<dbReference type="SUPFAM" id="SSF56059">
    <property type="entry name" value="Glutathione synthetase ATP-binding domain-like"/>
    <property type="match status" value="1"/>
</dbReference>
<gene>
    <name evidence="2" type="ORF">B9G39_14325</name>
</gene>
<evidence type="ECO:0000313" key="3">
    <source>
        <dbReference type="Proteomes" id="UP000257039"/>
    </source>
</evidence>
<dbReference type="AlphaFoldDB" id="A0A4P9VNN7"/>
<sequence length="375" mass="43329">MTGARAPVAIEWARLLMRAGHQVCLADSMVWPLGRFIKGIQGYVRLPSPRFNLQQYKQALIKLLRDNCIECIIPTCEEIFYLATIKEDVEAQLGEQKVEWYLPDYDLLFKLHNKFTSLSLLSGLGQVQIPSTDYRQHPDEIVDDKASILKPVYSRFGRQVIRRPYQGVLTSDQITPAIPWVQQQKIVGQAICNYALFQHGQLIAHQAYLPKYCVNQSAASYFEPYCDKRLDEFIRQFGERTQYHGQVAFDYIEENNTLYVIECNPRATSGLHLLASGLTVNVNGHFYYKPSETRSYRLGNIIFYGFLFKEPFKKLLFDYRCADDVFADSVYPLFVGGQCLTLAELCFRCVRYRRPMTDISTLDIEWDTPLDKEAN</sequence>
<name>A0A4P9VNN7_9GAMM</name>
<dbReference type="RefSeq" id="WP_094787653.1">
    <property type="nucleotide sequence ID" value="NZ_NDXW01000001.1"/>
</dbReference>
<dbReference type="InterPro" id="IPR005479">
    <property type="entry name" value="CPAse_ATP-bd"/>
</dbReference>
<organism evidence="2 3">
    <name type="scientific">Zooshikella ganghwensis</name>
    <dbReference type="NCBI Taxonomy" id="202772"/>
    <lineage>
        <taxon>Bacteria</taxon>
        <taxon>Pseudomonadati</taxon>
        <taxon>Pseudomonadota</taxon>
        <taxon>Gammaproteobacteria</taxon>
        <taxon>Oceanospirillales</taxon>
        <taxon>Zooshikellaceae</taxon>
        <taxon>Zooshikella</taxon>
    </lineage>
</organism>
<dbReference type="GO" id="GO:0016874">
    <property type="term" value="F:ligase activity"/>
    <property type="evidence" value="ECO:0007669"/>
    <property type="project" value="UniProtKB-KW"/>
</dbReference>